<dbReference type="AlphaFoldDB" id="A0A1M5V8H2"/>
<name>A0A1M5V8H2_9BACT</name>
<evidence type="ECO:0000313" key="2">
    <source>
        <dbReference type="EMBL" id="SHH71525.1"/>
    </source>
</evidence>
<protein>
    <recommendedName>
        <fullName evidence="1">DUF3943 domain-containing protein</fullName>
    </recommendedName>
</protein>
<feature type="domain" description="DUF3943" evidence="1">
    <location>
        <begin position="85"/>
        <end position="169"/>
    </location>
</feature>
<accession>A0A1M5V8H2</accession>
<dbReference type="OrthoDB" id="9808630at2"/>
<dbReference type="STRING" id="1121409.SAMN02745124_01574"/>
<proteinExistence type="predicted"/>
<evidence type="ECO:0000259" key="1">
    <source>
        <dbReference type="Pfam" id="PF13084"/>
    </source>
</evidence>
<organism evidence="2 3">
    <name type="scientific">Desulfofustis glycolicus DSM 9705</name>
    <dbReference type="NCBI Taxonomy" id="1121409"/>
    <lineage>
        <taxon>Bacteria</taxon>
        <taxon>Pseudomonadati</taxon>
        <taxon>Thermodesulfobacteriota</taxon>
        <taxon>Desulfobulbia</taxon>
        <taxon>Desulfobulbales</taxon>
        <taxon>Desulfocapsaceae</taxon>
        <taxon>Desulfofustis</taxon>
    </lineage>
</organism>
<evidence type="ECO:0000313" key="3">
    <source>
        <dbReference type="Proteomes" id="UP000184139"/>
    </source>
</evidence>
<dbReference type="EMBL" id="FQXS01000007">
    <property type="protein sequence ID" value="SHH71525.1"/>
    <property type="molecule type" value="Genomic_DNA"/>
</dbReference>
<dbReference type="Pfam" id="PF13084">
    <property type="entry name" value="DUF3943"/>
    <property type="match status" value="1"/>
</dbReference>
<sequence>MMAGIPSKRLNHQLRSWRQTARIALCLPPFLFLQPDRAAALDVATPVTYTALLMAVEFAAINILDLNHHSISYDNFERTVKDPSPREDDDSDFVNHILHPLMGSETYLRAREGDFGIPGSIGFSLAASITWEYAVESWTEHPSAKDIFVTTGVGWMIGEIRYQMKRYAVENDLSYVLVDPIWAALEYFDVSITKRDSEVTALFGFTFPL</sequence>
<dbReference type="RefSeq" id="WP_073374947.1">
    <property type="nucleotide sequence ID" value="NZ_FQXS01000007.1"/>
</dbReference>
<dbReference type="Proteomes" id="UP000184139">
    <property type="component" value="Unassembled WGS sequence"/>
</dbReference>
<gene>
    <name evidence="2" type="ORF">SAMN02745124_01574</name>
</gene>
<dbReference type="InterPro" id="IPR025079">
    <property type="entry name" value="DUF3943"/>
</dbReference>
<keyword evidence="3" id="KW-1185">Reference proteome</keyword>
<reference evidence="2 3" key="1">
    <citation type="submission" date="2016-11" db="EMBL/GenBank/DDBJ databases">
        <authorList>
            <person name="Jaros S."/>
            <person name="Januszkiewicz K."/>
            <person name="Wedrychowicz H."/>
        </authorList>
    </citation>
    <scope>NUCLEOTIDE SEQUENCE [LARGE SCALE GENOMIC DNA]</scope>
    <source>
        <strain evidence="2 3">DSM 9705</strain>
    </source>
</reference>